<feature type="compositionally biased region" description="Basic and acidic residues" evidence="1">
    <location>
        <begin position="1"/>
        <end position="12"/>
    </location>
</feature>
<keyword evidence="3" id="KW-1185">Reference proteome</keyword>
<gene>
    <name evidence="2" type="ORF">ACFQE0_16210</name>
</gene>
<evidence type="ECO:0000313" key="2">
    <source>
        <dbReference type="EMBL" id="MFC6791026.1"/>
    </source>
</evidence>
<dbReference type="Proteomes" id="UP001596292">
    <property type="component" value="Unassembled WGS sequence"/>
</dbReference>
<dbReference type="EMBL" id="JBHSWN010000001">
    <property type="protein sequence ID" value="MFC6791026.1"/>
    <property type="molecule type" value="Genomic_DNA"/>
</dbReference>
<protein>
    <submittedName>
        <fullName evidence="2">Uncharacterized protein</fullName>
    </submittedName>
</protein>
<organism evidence="2 3">
    <name type="scientific">Methylobacterium komagatae</name>
    <dbReference type="NCBI Taxonomy" id="374425"/>
    <lineage>
        <taxon>Bacteria</taxon>
        <taxon>Pseudomonadati</taxon>
        <taxon>Pseudomonadota</taxon>
        <taxon>Alphaproteobacteria</taxon>
        <taxon>Hyphomicrobiales</taxon>
        <taxon>Methylobacteriaceae</taxon>
        <taxon>Methylobacterium</taxon>
    </lineage>
</organism>
<evidence type="ECO:0000313" key="3">
    <source>
        <dbReference type="Proteomes" id="UP001596292"/>
    </source>
</evidence>
<dbReference type="RefSeq" id="WP_378975753.1">
    <property type="nucleotide sequence ID" value="NZ_JBHSWN010000001.1"/>
</dbReference>
<evidence type="ECO:0000256" key="1">
    <source>
        <dbReference type="SAM" id="MobiDB-lite"/>
    </source>
</evidence>
<comment type="caution">
    <text evidence="2">The sequence shown here is derived from an EMBL/GenBank/DDBJ whole genome shotgun (WGS) entry which is preliminary data.</text>
</comment>
<sequence>MSEGGSKPKREPAGNTLSAAVAGISPATTNSAARGNLRSRNGMKLNALHCRP</sequence>
<proteinExistence type="predicted"/>
<accession>A0ABW2BLZ7</accession>
<name>A0ABW2BLZ7_9HYPH</name>
<feature type="region of interest" description="Disordered" evidence="1">
    <location>
        <begin position="1"/>
        <end position="52"/>
    </location>
</feature>
<reference evidence="3" key="1">
    <citation type="journal article" date="2019" name="Int. J. Syst. Evol. Microbiol.">
        <title>The Global Catalogue of Microorganisms (GCM) 10K type strain sequencing project: providing services to taxonomists for standard genome sequencing and annotation.</title>
        <authorList>
            <consortium name="The Broad Institute Genomics Platform"/>
            <consortium name="The Broad Institute Genome Sequencing Center for Infectious Disease"/>
            <person name="Wu L."/>
            <person name="Ma J."/>
        </authorList>
    </citation>
    <scope>NUCLEOTIDE SEQUENCE [LARGE SCALE GENOMIC DNA]</scope>
    <source>
        <strain evidence="3">CCUG 48316</strain>
    </source>
</reference>